<dbReference type="PANTHER" id="PTHR30136:SF34">
    <property type="entry name" value="TRANSCRIPTIONAL REGULATOR"/>
    <property type="match status" value="1"/>
</dbReference>
<feature type="domain" description="IclR-ED" evidence="5">
    <location>
        <begin position="77"/>
        <end position="261"/>
    </location>
</feature>
<organism evidence="6 7">
    <name type="scientific">Streptomyces gottesmaniae</name>
    <dbReference type="NCBI Taxonomy" id="3075518"/>
    <lineage>
        <taxon>Bacteria</taxon>
        <taxon>Bacillati</taxon>
        <taxon>Actinomycetota</taxon>
        <taxon>Actinomycetes</taxon>
        <taxon>Kitasatosporales</taxon>
        <taxon>Streptomycetaceae</taxon>
        <taxon>Streptomyces</taxon>
    </lineage>
</organism>
<keyword evidence="7" id="KW-1185">Reference proteome</keyword>
<dbReference type="SUPFAM" id="SSF55781">
    <property type="entry name" value="GAF domain-like"/>
    <property type="match status" value="1"/>
</dbReference>
<proteinExistence type="predicted"/>
<accession>A0ABU2YZ18</accession>
<dbReference type="Proteomes" id="UP001180737">
    <property type="component" value="Unassembled WGS sequence"/>
</dbReference>
<evidence type="ECO:0000313" key="7">
    <source>
        <dbReference type="Proteomes" id="UP001180737"/>
    </source>
</evidence>
<dbReference type="RefSeq" id="WP_311590888.1">
    <property type="nucleotide sequence ID" value="NZ_JAVRFJ010000015.1"/>
</dbReference>
<feature type="domain" description="HTH iclR-type" evidence="4">
    <location>
        <begin position="16"/>
        <end position="76"/>
    </location>
</feature>
<comment type="caution">
    <text evidence="6">The sequence shown here is derived from an EMBL/GenBank/DDBJ whole genome shotgun (WGS) entry which is preliminary data.</text>
</comment>
<dbReference type="NCBIfam" id="TIGR02431">
    <property type="entry name" value="pcaR_pcaU"/>
    <property type="match status" value="1"/>
</dbReference>
<dbReference type="SMART" id="SM00346">
    <property type="entry name" value="HTH_ICLR"/>
    <property type="match status" value="1"/>
</dbReference>
<dbReference type="InterPro" id="IPR012794">
    <property type="entry name" value="PcaR_PcaU"/>
</dbReference>
<evidence type="ECO:0000259" key="4">
    <source>
        <dbReference type="PROSITE" id="PS51077"/>
    </source>
</evidence>
<dbReference type="InterPro" id="IPR005471">
    <property type="entry name" value="Tscrpt_reg_IclR_N"/>
</dbReference>
<dbReference type="Gene3D" id="3.30.450.40">
    <property type="match status" value="1"/>
</dbReference>
<dbReference type="Gene3D" id="1.10.10.10">
    <property type="entry name" value="Winged helix-like DNA-binding domain superfamily/Winged helix DNA-binding domain"/>
    <property type="match status" value="1"/>
</dbReference>
<protein>
    <submittedName>
        <fullName evidence="6">IclR family transcriptional regulator C-terminal domain-containing protein</fullName>
    </submittedName>
</protein>
<dbReference type="Pfam" id="PF09339">
    <property type="entry name" value="HTH_IclR"/>
    <property type="match status" value="1"/>
</dbReference>
<keyword evidence="1" id="KW-0805">Transcription regulation</keyword>
<dbReference type="PROSITE" id="PS51077">
    <property type="entry name" value="HTH_ICLR"/>
    <property type="match status" value="1"/>
</dbReference>
<reference evidence="6" key="1">
    <citation type="submission" date="2024-05" db="EMBL/GenBank/DDBJ databases">
        <title>30 novel species of actinomycetes from the DSMZ collection.</title>
        <authorList>
            <person name="Nouioui I."/>
        </authorList>
    </citation>
    <scope>NUCLEOTIDE SEQUENCE</scope>
    <source>
        <strain evidence="6">DSM 3412</strain>
    </source>
</reference>
<evidence type="ECO:0000313" key="6">
    <source>
        <dbReference type="EMBL" id="MDT0569563.1"/>
    </source>
</evidence>
<dbReference type="InterPro" id="IPR036390">
    <property type="entry name" value="WH_DNA-bd_sf"/>
</dbReference>
<evidence type="ECO:0000256" key="3">
    <source>
        <dbReference type="ARBA" id="ARBA00023163"/>
    </source>
</evidence>
<dbReference type="PANTHER" id="PTHR30136">
    <property type="entry name" value="HELIX-TURN-HELIX TRANSCRIPTIONAL REGULATOR, ICLR FAMILY"/>
    <property type="match status" value="1"/>
</dbReference>
<name>A0ABU2YZ18_9ACTN</name>
<sequence>MADPARFGAAREPHFVRSFERGLAVIRAFDAEHPALTLSEVARTCELTRAAARRFLLTLTDLGYVHTDGRLFRLTPRVLELGYAYLSSFTLPDLAEPHLERLVAQVGESSSLCVLDGDDIVYVARVSASRIMTATITVGTRFPAHVTSVGRVILAHLPDEEIDARLARADLVPLTRCTLASADQLRAELRRVRRQGYALVDQELEEGLRSIAVPVRDRDAEVVAAVNIPVHAGRTSVEAVRRDLLPHLLATVARIEADLCVTGTAPADCPGPRR</sequence>
<dbReference type="SUPFAM" id="SSF46785">
    <property type="entry name" value="Winged helix' DNA-binding domain"/>
    <property type="match status" value="1"/>
</dbReference>
<evidence type="ECO:0000259" key="5">
    <source>
        <dbReference type="PROSITE" id="PS51078"/>
    </source>
</evidence>
<dbReference type="InterPro" id="IPR014757">
    <property type="entry name" value="Tscrpt_reg_IclR_C"/>
</dbReference>
<evidence type="ECO:0000256" key="1">
    <source>
        <dbReference type="ARBA" id="ARBA00023015"/>
    </source>
</evidence>
<keyword evidence="3" id="KW-0804">Transcription</keyword>
<gene>
    <name evidence="6" type="ORF">RM704_19150</name>
</gene>
<keyword evidence="2" id="KW-0238">DNA-binding</keyword>
<dbReference type="Pfam" id="PF01614">
    <property type="entry name" value="IclR_C"/>
    <property type="match status" value="1"/>
</dbReference>
<dbReference type="InterPro" id="IPR029016">
    <property type="entry name" value="GAF-like_dom_sf"/>
</dbReference>
<dbReference type="PROSITE" id="PS51078">
    <property type="entry name" value="ICLR_ED"/>
    <property type="match status" value="1"/>
</dbReference>
<dbReference type="InterPro" id="IPR036388">
    <property type="entry name" value="WH-like_DNA-bd_sf"/>
</dbReference>
<evidence type="ECO:0000256" key="2">
    <source>
        <dbReference type="ARBA" id="ARBA00023125"/>
    </source>
</evidence>
<dbReference type="EMBL" id="JAVRFJ010000015">
    <property type="protein sequence ID" value="MDT0569563.1"/>
    <property type="molecule type" value="Genomic_DNA"/>
</dbReference>
<dbReference type="InterPro" id="IPR050707">
    <property type="entry name" value="HTH_MetabolicPath_Reg"/>
</dbReference>